<dbReference type="AlphaFoldDB" id="A0A843VUQ4"/>
<feature type="region of interest" description="Disordered" evidence="1">
    <location>
        <begin position="39"/>
        <end position="74"/>
    </location>
</feature>
<gene>
    <name evidence="2" type="ORF">Taro_029948</name>
</gene>
<dbReference type="EMBL" id="NMUH01002023">
    <property type="protein sequence ID" value="MQL97260.1"/>
    <property type="molecule type" value="Genomic_DNA"/>
</dbReference>
<keyword evidence="3" id="KW-1185">Reference proteome</keyword>
<reference evidence="2" key="1">
    <citation type="submission" date="2017-07" db="EMBL/GenBank/DDBJ databases">
        <title>Taro Niue Genome Assembly and Annotation.</title>
        <authorList>
            <person name="Atibalentja N."/>
            <person name="Keating K."/>
            <person name="Fields C.J."/>
        </authorList>
    </citation>
    <scope>NUCLEOTIDE SEQUENCE</scope>
    <source>
        <strain evidence="2">Niue_2</strain>
        <tissue evidence="2">Leaf</tissue>
    </source>
</reference>
<dbReference type="OrthoDB" id="431626at2759"/>
<proteinExistence type="predicted"/>
<evidence type="ECO:0000256" key="1">
    <source>
        <dbReference type="SAM" id="MobiDB-lite"/>
    </source>
</evidence>
<evidence type="ECO:0000313" key="3">
    <source>
        <dbReference type="Proteomes" id="UP000652761"/>
    </source>
</evidence>
<protein>
    <submittedName>
        <fullName evidence="2">Uncharacterized protein</fullName>
    </submittedName>
</protein>
<dbReference type="Proteomes" id="UP000652761">
    <property type="component" value="Unassembled WGS sequence"/>
</dbReference>
<sequence>MLGTHGERKRRKGGGTQKWEGLKEEMIEMLQVEWENSEQLVEFTPSPSSPRGEDRAALHRSRHRCPPKPSPAPTLAGAATVLVAVARVAVRCCRLRHPPWPWPLPSSLSCSSCAKVRGGTKKEEGPEPFKAVNKLGLTRFDQTRSATVHRRCTWTVIAPPTQKLHLWSDSRAVCAVVVVSTNSSQSAANDLQQSLCLHTISLSLGNLLHICNMNFSFLVRLPNEKPTKIITLDLWTMFVERPVGD</sequence>
<name>A0A843VUQ4_COLES</name>
<accession>A0A843VUQ4</accession>
<organism evidence="2 3">
    <name type="scientific">Colocasia esculenta</name>
    <name type="common">Wild taro</name>
    <name type="synonym">Arum esculentum</name>
    <dbReference type="NCBI Taxonomy" id="4460"/>
    <lineage>
        <taxon>Eukaryota</taxon>
        <taxon>Viridiplantae</taxon>
        <taxon>Streptophyta</taxon>
        <taxon>Embryophyta</taxon>
        <taxon>Tracheophyta</taxon>
        <taxon>Spermatophyta</taxon>
        <taxon>Magnoliopsida</taxon>
        <taxon>Liliopsida</taxon>
        <taxon>Araceae</taxon>
        <taxon>Aroideae</taxon>
        <taxon>Colocasieae</taxon>
        <taxon>Colocasia</taxon>
    </lineage>
</organism>
<feature type="region of interest" description="Disordered" evidence="1">
    <location>
        <begin position="1"/>
        <end position="21"/>
    </location>
</feature>
<comment type="caution">
    <text evidence="2">The sequence shown here is derived from an EMBL/GenBank/DDBJ whole genome shotgun (WGS) entry which is preliminary data.</text>
</comment>
<evidence type="ECO:0000313" key="2">
    <source>
        <dbReference type="EMBL" id="MQL97260.1"/>
    </source>
</evidence>